<dbReference type="GO" id="GO:0016787">
    <property type="term" value="F:hydrolase activity"/>
    <property type="evidence" value="ECO:0007669"/>
    <property type="project" value="UniProtKB-KW"/>
</dbReference>
<feature type="domain" description="Alpha/beta hydrolase fold-5" evidence="3">
    <location>
        <begin position="200"/>
        <end position="254"/>
    </location>
</feature>
<keyword evidence="5" id="KW-1185">Reference proteome</keyword>
<evidence type="ECO:0000259" key="3">
    <source>
        <dbReference type="Pfam" id="PF12695"/>
    </source>
</evidence>
<keyword evidence="1" id="KW-1133">Transmembrane helix</keyword>
<dbReference type="Pfam" id="PF12695">
    <property type="entry name" value="Abhydrolase_5"/>
    <property type="match status" value="1"/>
</dbReference>
<gene>
    <name evidence="4" type="ORF">GCM10007940_26990</name>
</gene>
<dbReference type="RefSeq" id="WP_235294486.1">
    <property type="nucleotide sequence ID" value="NZ_BSOH01000015.1"/>
</dbReference>
<organism evidence="4 5">
    <name type="scientific">Portibacter lacus</name>
    <dbReference type="NCBI Taxonomy" id="1099794"/>
    <lineage>
        <taxon>Bacteria</taxon>
        <taxon>Pseudomonadati</taxon>
        <taxon>Bacteroidota</taxon>
        <taxon>Saprospiria</taxon>
        <taxon>Saprospirales</taxon>
        <taxon>Haliscomenobacteraceae</taxon>
        <taxon>Portibacter</taxon>
    </lineage>
</organism>
<reference evidence="4" key="1">
    <citation type="journal article" date="2014" name="Int. J. Syst. Evol. Microbiol.">
        <title>Complete genome sequence of Corynebacterium casei LMG S-19264T (=DSM 44701T), isolated from a smear-ripened cheese.</title>
        <authorList>
            <consortium name="US DOE Joint Genome Institute (JGI-PGF)"/>
            <person name="Walter F."/>
            <person name="Albersmeier A."/>
            <person name="Kalinowski J."/>
            <person name="Ruckert C."/>
        </authorList>
    </citation>
    <scope>NUCLEOTIDE SEQUENCE</scope>
    <source>
        <strain evidence="4">NBRC 108769</strain>
    </source>
</reference>
<dbReference type="SUPFAM" id="SSF53474">
    <property type="entry name" value="alpha/beta-Hydrolases"/>
    <property type="match status" value="1"/>
</dbReference>
<feature type="transmembrane region" description="Helical" evidence="1">
    <location>
        <begin position="12"/>
        <end position="29"/>
    </location>
</feature>
<keyword evidence="1" id="KW-0812">Transmembrane</keyword>
<accession>A0AA37SQZ2</accession>
<dbReference type="PANTHER" id="PTHR12277:SF81">
    <property type="entry name" value="PROTEIN ABHD13"/>
    <property type="match status" value="1"/>
</dbReference>
<dbReference type="Pfam" id="PF12146">
    <property type="entry name" value="Hydrolase_4"/>
    <property type="match status" value="1"/>
</dbReference>
<dbReference type="Gene3D" id="3.40.50.1820">
    <property type="entry name" value="alpha/beta hydrolase"/>
    <property type="match status" value="1"/>
</dbReference>
<comment type="caution">
    <text evidence="4">The sequence shown here is derived from an EMBL/GenBank/DDBJ whole genome shotgun (WGS) entry which is preliminary data.</text>
</comment>
<keyword evidence="4" id="KW-0378">Hydrolase</keyword>
<sequence length="268" mass="30704">MSSFTRKTSVSLLSTIGFYSIIVSFLFTVQKKLIFRPDALAKDHTFQFDIPYNEFNLEHTNGEKVNSLFFPSESESKALVIYFHGNSRNLQHWGNYLPDVVNRGYDVVAIDYRGYGKSDGTVSEVGMYEDAQLVYKWAQENHPEKDIILWGRSLGTGVASHLSTQQPATKLILETPFYNMPELVKTRFPLLIVPVELKYKFPNHENIKNNKMTTLIIQGTKDSIVPFKSASKLKKILETDDHFFTIKGAGHRNLHEFNDYQAVLDEIL</sequence>
<evidence type="ECO:0000313" key="5">
    <source>
        <dbReference type="Proteomes" id="UP001156666"/>
    </source>
</evidence>
<dbReference type="InterPro" id="IPR029058">
    <property type="entry name" value="AB_hydrolase_fold"/>
</dbReference>
<dbReference type="Proteomes" id="UP001156666">
    <property type="component" value="Unassembled WGS sequence"/>
</dbReference>
<protein>
    <submittedName>
        <fullName evidence="4">Alpha/beta hydrolase</fullName>
    </submittedName>
</protein>
<proteinExistence type="predicted"/>
<evidence type="ECO:0000259" key="2">
    <source>
        <dbReference type="Pfam" id="PF12146"/>
    </source>
</evidence>
<dbReference type="PANTHER" id="PTHR12277">
    <property type="entry name" value="ALPHA/BETA HYDROLASE DOMAIN-CONTAINING PROTEIN"/>
    <property type="match status" value="1"/>
</dbReference>
<evidence type="ECO:0000256" key="1">
    <source>
        <dbReference type="SAM" id="Phobius"/>
    </source>
</evidence>
<name>A0AA37SQZ2_9BACT</name>
<reference evidence="4" key="2">
    <citation type="submission" date="2023-01" db="EMBL/GenBank/DDBJ databases">
        <title>Draft genome sequence of Portibacter lacus strain NBRC 108769.</title>
        <authorList>
            <person name="Sun Q."/>
            <person name="Mori K."/>
        </authorList>
    </citation>
    <scope>NUCLEOTIDE SEQUENCE</scope>
    <source>
        <strain evidence="4">NBRC 108769</strain>
    </source>
</reference>
<keyword evidence="1" id="KW-0472">Membrane</keyword>
<dbReference type="InterPro" id="IPR029059">
    <property type="entry name" value="AB_hydrolase_5"/>
</dbReference>
<dbReference type="AlphaFoldDB" id="A0AA37SQZ2"/>
<feature type="domain" description="Serine aminopeptidase S33" evidence="2">
    <location>
        <begin position="75"/>
        <end position="184"/>
    </location>
</feature>
<dbReference type="EMBL" id="BSOH01000015">
    <property type="protein sequence ID" value="GLR18084.1"/>
    <property type="molecule type" value="Genomic_DNA"/>
</dbReference>
<dbReference type="InterPro" id="IPR022742">
    <property type="entry name" value="Hydrolase_4"/>
</dbReference>
<evidence type="ECO:0000313" key="4">
    <source>
        <dbReference type="EMBL" id="GLR18084.1"/>
    </source>
</evidence>